<dbReference type="InterPro" id="IPR036217">
    <property type="entry name" value="MethylDNA_cys_MeTrfase_DNAb"/>
</dbReference>
<dbReference type="FunFam" id="1.10.10.10:FF:000214">
    <property type="entry name" value="Methylated-DNA--protein-cysteine methyltransferase"/>
    <property type="match status" value="1"/>
</dbReference>
<dbReference type="InterPro" id="IPR036388">
    <property type="entry name" value="WH-like_DNA-bd_sf"/>
</dbReference>
<accession>A0A2K3YIU4</accession>
<evidence type="ECO:0000256" key="4">
    <source>
        <dbReference type="ARBA" id="ARBA00022603"/>
    </source>
</evidence>
<dbReference type="Gene3D" id="1.10.10.10">
    <property type="entry name" value="Winged helix-like DNA-binding domain superfamily/Winged helix DNA-binding domain"/>
    <property type="match status" value="1"/>
</dbReference>
<dbReference type="Proteomes" id="UP000242752">
    <property type="component" value="Unassembled WGS sequence"/>
</dbReference>
<reference evidence="11 12" key="1">
    <citation type="submission" date="2017-08" db="EMBL/GenBank/DDBJ databases">
        <title>Draft genome sequences of 64 type strains of genus Staph aureus.</title>
        <authorList>
            <person name="Cole K."/>
            <person name="Golubchik T."/>
            <person name="Russell J."/>
            <person name="Foster D."/>
            <person name="Llewelyn M."/>
            <person name="Wilson D."/>
            <person name="Crook D."/>
            <person name="Paul J."/>
        </authorList>
    </citation>
    <scope>NUCLEOTIDE SEQUENCE [LARGE SCALE GENOMIC DNA]</scope>
    <source>
        <strain evidence="11 12">DSM 21968</strain>
    </source>
</reference>
<dbReference type="InterPro" id="IPR036631">
    <property type="entry name" value="MGMT_N_sf"/>
</dbReference>
<dbReference type="GO" id="GO:0006281">
    <property type="term" value="P:DNA repair"/>
    <property type="evidence" value="ECO:0007669"/>
    <property type="project" value="UniProtKB-KW"/>
</dbReference>
<evidence type="ECO:0000313" key="11">
    <source>
        <dbReference type="EMBL" id="PNZ25501.1"/>
    </source>
</evidence>
<comment type="caution">
    <text evidence="11">The sequence shown here is derived from an EMBL/GenBank/DDBJ whole genome shotgun (WGS) entry which is preliminary data.</text>
</comment>
<organism evidence="11 12">
    <name type="scientific">Staphylococcus rostri</name>
    <dbReference type="NCBI Taxonomy" id="522262"/>
    <lineage>
        <taxon>Bacteria</taxon>
        <taxon>Bacillati</taxon>
        <taxon>Bacillota</taxon>
        <taxon>Bacilli</taxon>
        <taxon>Bacillales</taxon>
        <taxon>Staphylococcaceae</taxon>
        <taxon>Staphylococcus</taxon>
    </lineage>
</organism>
<comment type="catalytic activity">
    <reaction evidence="1">
        <text>a 4-O-methyl-thymidine in DNA + L-cysteinyl-[protein] = a thymidine in DNA + S-methyl-L-cysteinyl-[protein]</text>
        <dbReference type="Rhea" id="RHEA:53428"/>
        <dbReference type="Rhea" id="RHEA-COMP:10131"/>
        <dbReference type="Rhea" id="RHEA-COMP:10132"/>
        <dbReference type="Rhea" id="RHEA-COMP:13555"/>
        <dbReference type="Rhea" id="RHEA-COMP:13556"/>
        <dbReference type="ChEBI" id="CHEBI:29950"/>
        <dbReference type="ChEBI" id="CHEBI:82612"/>
        <dbReference type="ChEBI" id="CHEBI:137386"/>
        <dbReference type="ChEBI" id="CHEBI:137387"/>
        <dbReference type="EC" id="2.1.1.63"/>
    </reaction>
</comment>
<evidence type="ECO:0000256" key="1">
    <source>
        <dbReference type="ARBA" id="ARBA00001286"/>
    </source>
</evidence>
<evidence type="ECO:0000313" key="12">
    <source>
        <dbReference type="Proteomes" id="UP000242752"/>
    </source>
</evidence>
<dbReference type="EMBL" id="PPRF01000076">
    <property type="protein sequence ID" value="PNZ25501.1"/>
    <property type="molecule type" value="Genomic_DNA"/>
</dbReference>
<dbReference type="PANTHER" id="PTHR10815">
    <property type="entry name" value="METHYLATED-DNA--PROTEIN-CYSTEINE METHYLTRANSFERASE"/>
    <property type="match status" value="1"/>
</dbReference>
<dbReference type="SUPFAM" id="SSF46767">
    <property type="entry name" value="Methylated DNA-protein cysteine methyltransferase, C-terminal domain"/>
    <property type="match status" value="1"/>
</dbReference>
<evidence type="ECO:0000256" key="5">
    <source>
        <dbReference type="ARBA" id="ARBA00022679"/>
    </source>
</evidence>
<dbReference type="EC" id="2.1.1.63" evidence="3"/>
<gene>
    <name evidence="11" type="ORF">CD122_09770</name>
</gene>
<dbReference type="AlphaFoldDB" id="A0A2K3YIU4"/>
<feature type="domain" description="Methylguanine DNA methyltransferase ribonuclease-like" evidence="10">
    <location>
        <begin position="4"/>
        <end position="81"/>
    </location>
</feature>
<sequence>MYFYYQHIQTPLGRMTAVVNEHALLSLSFTDSKDYHTAWDKLQRQGTLIQISTHPIINQIALELEAYFHGACQQFKTPVDYVIGTPFQQDVWRALQQLPYGEQVNYSAIAEAIGKPKSVRAVSTAIGLNPLSIIVPCHRVLRKDGRLGGFNSGLHRKKYLLTLEGGRWHE</sequence>
<dbReference type="RefSeq" id="WP_103358790.1">
    <property type="nucleotide sequence ID" value="NZ_CP113107.1"/>
</dbReference>
<proteinExistence type="inferred from homology"/>
<evidence type="ECO:0000256" key="8">
    <source>
        <dbReference type="ARBA" id="ARBA00049348"/>
    </source>
</evidence>
<evidence type="ECO:0000256" key="3">
    <source>
        <dbReference type="ARBA" id="ARBA00011918"/>
    </source>
</evidence>
<feature type="domain" description="Methylated-DNA-[protein]-cysteine S-methyltransferase DNA binding" evidence="9">
    <location>
        <begin position="86"/>
        <end position="165"/>
    </location>
</feature>
<evidence type="ECO:0000259" key="10">
    <source>
        <dbReference type="Pfam" id="PF02870"/>
    </source>
</evidence>
<dbReference type="NCBIfam" id="TIGR00589">
    <property type="entry name" value="ogt"/>
    <property type="match status" value="1"/>
</dbReference>
<keyword evidence="4 11" id="KW-0489">Methyltransferase</keyword>
<keyword evidence="7" id="KW-0234">DNA repair</keyword>
<comment type="similarity">
    <text evidence="2">Belongs to the MGMT family.</text>
</comment>
<dbReference type="OrthoDB" id="9802228at2"/>
<keyword evidence="5 11" id="KW-0808">Transferase</keyword>
<dbReference type="Gene3D" id="3.30.160.70">
    <property type="entry name" value="Methylated DNA-protein cysteine methyltransferase domain"/>
    <property type="match status" value="1"/>
</dbReference>
<keyword evidence="6" id="KW-0227">DNA damage</keyword>
<dbReference type="GO" id="GO:0003908">
    <property type="term" value="F:methylated-DNA-[protein]-cysteine S-methyltransferase activity"/>
    <property type="evidence" value="ECO:0007669"/>
    <property type="project" value="UniProtKB-EC"/>
</dbReference>
<dbReference type="InterPro" id="IPR014048">
    <property type="entry name" value="MethylDNA_cys_MeTrfase_DNA-bd"/>
</dbReference>
<dbReference type="Pfam" id="PF02870">
    <property type="entry name" value="Methyltransf_1N"/>
    <property type="match status" value="1"/>
</dbReference>
<dbReference type="SUPFAM" id="SSF53155">
    <property type="entry name" value="Methylated DNA-protein cysteine methyltransferase domain"/>
    <property type="match status" value="1"/>
</dbReference>
<evidence type="ECO:0000256" key="2">
    <source>
        <dbReference type="ARBA" id="ARBA00008711"/>
    </source>
</evidence>
<dbReference type="PROSITE" id="PS00374">
    <property type="entry name" value="MGMT"/>
    <property type="match status" value="1"/>
</dbReference>
<dbReference type="PANTHER" id="PTHR10815:SF5">
    <property type="entry name" value="METHYLATED-DNA--PROTEIN-CYSTEINE METHYLTRANSFERASE"/>
    <property type="match status" value="1"/>
</dbReference>
<evidence type="ECO:0000256" key="7">
    <source>
        <dbReference type="ARBA" id="ARBA00023204"/>
    </source>
</evidence>
<dbReference type="Pfam" id="PF01035">
    <property type="entry name" value="DNA_binding_1"/>
    <property type="match status" value="1"/>
</dbReference>
<dbReference type="CDD" id="cd06445">
    <property type="entry name" value="ATase"/>
    <property type="match status" value="1"/>
</dbReference>
<name>A0A2K3YIU4_9STAP</name>
<protein>
    <recommendedName>
        <fullName evidence="3">methylated-DNA--[protein]-cysteine S-methyltransferase</fullName>
        <ecNumber evidence="3">2.1.1.63</ecNumber>
    </recommendedName>
</protein>
<dbReference type="GO" id="GO:0032259">
    <property type="term" value="P:methylation"/>
    <property type="evidence" value="ECO:0007669"/>
    <property type="project" value="UniProtKB-KW"/>
</dbReference>
<evidence type="ECO:0000259" key="9">
    <source>
        <dbReference type="Pfam" id="PF01035"/>
    </source>
</evidence>
<evidence type="ECO:0000256" key="6">
    <source>
        <dbReference type="ARBA" id="ARBA00022763"/>
    </source>
</evidence>
<dbReference type="InterPro" id="IPR001497">
    <property type="entry name" value="MethylDNA_cys_MeTrfase_AS"/>
</dbReference>
<comment type="catalytic activity">
    <reaction evidence="8">
        <text>a 6-O-methyl-2'-deoxyguanosine in DNA + L-cysteinyl-[protein] = S-methyl-L-cysteinyl-[protein] + a 2'-deoxyguanosine in DNA</text>
        <dbReference type="Rhea" id="RHEA:24000"/>
        <dbReference type="Rhea" id="RHEA-COMP:10131"/>
        <dbReference type="Rhea" id="RHEA-COMP:10132"/>
        <dbReference type="Rhea" id="RHEA-COMP:11367"/>
        <dbReference type="Rhea" id="RHEA-COMP:11368"/>
        <dbReference type="ChEBI" id="CHEBI:29950"/>
        <dbReference type="ChEBI" id="CHEBI:82612"/>
        <dbReference type="ChEBI" id="CHEBI:85445"/>
        <dbReference type="ChEBI" id="CHEBI:85448"/>
        <dbReference type="EC" id="2.1.1.63"/>
    </reaction>
</comment>
<dbReference type="InterPro" id="IPR008332">
    <property type="entry name" value="MethylG_MeTrfase_N"/>
</dbReference>
<keyword evidence="12" id="KW-1185">Reference proteome</keyword>